<proteinExistence type="predicted"/>
<reference evidence="1" key="1">
    <citation type="submission" date="2021-05" db="EMBL/GenBank/DDBJ databases">
        <authorList>
            <person name="Alioto T."/>
            <person name="Alioto T."/>
            <person name="Gomez Garrido J."/>
        </authorList>
    </citation>
    <scope>NUCLEOTIDE SEQUENCE</scope>
</reference>
<dbReference type="EMBL" id="HBUE01336111">
    <property type="protein sequence ID" value="CAG6596018.1"/>
    <property type="molecule type" value="Transcribed_RNA"/>
</dbReference>
<dbReference type="AlphaFoldDB" id="A0A8D8PCE1"/>
<name>A0A8D8PCE1_CULPI</name>
<accession>A0A8D8PCE1</accession>
<organism evidence="1">
    <name type="scientific">Culex pipiens</name>
    <name type="common">House mosquito</name>
    <dbReference type="NCBI Taxonomy" id="7175"/>
    <lineage>
        <taxon>Eukaryota</taxon>
        <taxon>Metazoa</taxon>
        <taxon>Ecdysozoa</taxon>
        <taxon>Arthropoda</taxon>
        <taxon>Hexapoda</taxon>
        <taxon>Insecta</taxon>
        <taxon>Pterygota</taxon>
        <taxon>Neoptera</taxon>
        <taxon>Endopterygota</taxon>
        <taxon>Diptera</taxon>
        <taxon>Nematocera</taxon>
        <taxon>Culicoidea</taxon>
        <taxon>Culicidae</taxon>
        <taxon>Culicinae</taxon>
        <taxon>Culicini</taxon>
        <taxon>Culex</taxon>
        <taxon>Culex</taxon>
    </lineage>
</organism>
<evidence type="ECO:0000313" key="1">
    <source>
        <dbReference type="EMBL" id="CAG6596018.1"/>
    </source>
</evidence>
<protein>
    <submittedName>
        <fullName evidence="1">(northern house mosquito) hypothetical protein</fullName>
    </submittedName>
</protein>
<dbReference type="EMBL" id="HBUE01229337">
    <property type="protein sequence ID" value="CAG6543892.1"/>
    <property type="molecule type" value="Transcribed_RNA"/>
</dbReference>
<sequence>MERAQVQLLGQRQIVRRFQAALVHRYQEDVRLERGQHIERDHVPQRDAVLQLAALVRLAEELQLIGTELQPRDEAQQPQVKVRNGAPHKARVLKHVLQRGHDKVFGKVRDQLFGAVLLLVATFYVNVAHQLRVVLVLEEHSADALVQRHEDLEQVNFTVQLPVAVIHERNGNGNLDSMVDVVVERILLL</sequence>